<dbReference type="Proteomes" id="UP001304650">
    <property type="component" value="Chromosome"/>
</dbReference>
<keyword evidence="3" id="KW-1185">Reference proteome</keyword>
<accession>A0AA96RI25</accession>
<keyword evidence="2" id="KW-0808">Transferase</keyword>
<protein>
    <submittedName>
        <fullName evidence="2">Glycosyltransferase</fullName>
        <ecNumber evidence="2">2.4.-.-</ecNumber>
    </submittedName>
</protein>
<dbReference type="PANTHER" id="PTHR45947:SF3">
    <property type="entry name" value="SULFOQUINOVOSYL TRANSFERASE SQD2"/>
    <property type="match status" value="1"/>
</dbReference>
<dbReference type="GO" id="GO:0016757">
    <property type="term" value="F:glycosyltransferase activity"/>
    <property type="evidence" value="ECO:0007669"/>
    <property type="project" value="UniProtKB-KW"/>
</dbReference>
<feature type="domain" description="Glycosyl transferase family 1" evidence="1">
    <location>
        <begin position="187"/>
        <end position="340"/>
    </location>
</feature>
<dbReference type="InterPro" id="IPR001296">
    <property type="entry name" value="Glyco_trans_1"/>
</dbReference>
<dbReference type="EMBL" id="CP130319">
    <property type="protein sequence ID" value="WNR43878.1"/>
    <property type="molecule type" value="Genomic_DNA"/>
</dbReference>
<dbReference type="EC" id="2.4.-.-" evidence="2"/>
<dbReference type="Pfam" id="PF00534">
    <property type="entry name" value="Glycos_transf_1"/>
    <property type="match status" value="1"/>
</dbReference>
<gene>
    <name evidence="2" type="ORF">MJB10_22720</name>
</gene>
<dbReference type="RefSeq" id="WP_314798815.1">
    <property type="nucleotide sequence ID" value="NZ_CP130319.1"/>
</dbReference>
<evidence type="ECO:0000313" key="3">
    <source>
        <dbReference type="Proteomes" id="UP001304650"/>
    </source>
</evidence>
<organism evidence="2 3">
    <name type="scientific">Paenibacillus roseopurpureus</name>
    <dbReference type="NCBI Taxonomy" id="2918901"/>
    <lineage>
        <taxon>Bacteria</taxon>
        <taxon>Bacillati</taxon>
        <taxon>Bacillota</taxon>
        <taxon>Bacilli</taxon>
        <taxon>Bacillales</taxon>
        <taxon>Paenibacillaceae</taxon>
        <taxon>Paenibacillus</taxon>
    </lineage>
</organism>
<reference evidence="2" key="1">
    <citation type="submission" date="2022-02" db="EMBL/GenBank/DDBJ databases">
        <title>Paenibacillus sp. MBLB1832 Whole Genome Shotgun Sequencing.</title>
        <authorList>
            <person name="Hwang C.Y."/>
            <person name="Cho E.-S."/>
            <person name="Seo M.-J."/>
        </authorList>
    </citation>
    <scope>NUCLEOTIDE SEQUENCE</scope>
    <source>
        <strain evidence="2">MBLB1832</strain>
    </source>
</reference>
<dbReference type="KEGG" id="proo:MJB10_22720"/>
<name>A0AA96RI25_9BACL</name>
<dbReference type="Gene3D" id="3.40.50.2000">
    <property type="entry name" value="Glycogen Phosphorylase B"/>
    <property type="match status" value="2"/>
</dbReference>
<dbReference type="InterPro" id="IPR050194">
    <property type="entry name" value="Glycosyltransferase_grp1"/>
</dbReference>
<dbReference type="SUPFAM" id="SSF53756">
    <property type="entry name" value="UDP-Glycosyltransferase/glycogen phosphorylase"/>
    <property type="match status" value="1"/>
</dbReference>
<evidence type="ECO:0000259" key="1">
    <source>
        <dbReference type="Pfam" id="PF00534"/>
    </source>
</evidence>
<keyword evidence="2" id="KW-0328">Glycosyltransferase</keyword>
<proteinExistence type="predicted"/>
<sequence length="360" mass="40929">MKILHITETMATGVLKYLQEVIEADHYSGAQHLILYSSKRENTPIDLNKHFPDSVSLIEMNMNFNSSYACIQCIKLLHAQISKIKPDAIHLHSSIAGFLGRIVSVCFPKVKVFYTPHGYSFLMTNKSKVIRAVFWTAEFILSQINGKIIACSKSEFRYANKLSPIRKPFLLENCIKAGPSISKEKIATSKNIIGVGRLEHQKNPKLFIEIIAELKKIDPTINAIWIGDGSLKSDCEEQNYALNAEVNFTGWLSNAKTIEFLEDSMVFLQTSNWEGLPYSVLEAFSIGLPVVASNIESHRDLIDSGYICFISANKKQFVENILNLLRNRELCRDVFEKNRKSIERNYANFSYTINNIYNNK</sequence>
<dbReference type="AlphaFoldDB" id="A0AA96RI25"/>
<dbReference type="PANTHER" id="PTHR45947">
    <property type="entry name" value="SULFOQUINOVOSYL TRANSFERASE SQD2"/>
    <property type="match status" value="1"/>
</dbReference>
<evidence type="ECO:0000313" key="2">
    <source>
        <dbReference type="EMBL" id="WNR43878.1"/>
    </source>
</evidence>